<dbReference type="PANTHER" id="PTHR43767">
    <property type="entry name" value="LONG-CHAIN-FATTY-ACID--COA LIGASE"/>
    <property type="match status" value="1"/>
</dbReference>
<dbReference type="Gene3D" id="3.40.50.12780">
    <property type="entry name" value="N-terminal domain of ligase-like"/>
    <property type="match status" value="1"/>
</dbReference>
<dbReference type="Pfam" id="PF00501">
    <property type="entry name" value="AMP-binding"/>
    <property type="match status" value="1"/>
</dbReference>
<dbReference type="InterPro" id="IPR042099">
    <property type="entry name" value="ANL_N_sf"/>
</dbReference>
<organism evidence="2 3">
    <name type="scientific">Segatella oulorum</name>
    <dbReference type="NCBI Taxonomy" id="28136"/>
    <lineage>
        <taxon>Bacteria</taxon>
        <taxon>Pseudomonadati</taxon>
        <taxon>Bacteroidota</taxon>
        <taxon>Bacteroidia</taxon>
        <taxon>Bacteroidales</taxon>
        <taxon>Prevotellaceae</taxon>
        <taxon>Segatella</taxon>
    </lineage>
</organism>
<dbReference type="Proteomes" id="UP000190065">
    <property type="component" value="Unassembled WGS sequence"/>
</dbReference>
<proteinExistence type="predicted"/>
<sequence>MTVDEFLAEWHSADEGLWVHTSGTTGAPKPMYVLKRQMLRSARATCDFLGLQQGDTAFLCMSVDYIAGKMMVVRSLERGLQLVQVPPSGHPLRGIIMPREPASLAAMVPLQVYNSLQTAAEREQLQRFTHVIIGGGAIDAQLERQLSSFPNAIWSSYGMTETLSHVALRRVSGPSASLWYRPLPGVSVSLDDDDCLVIDAPAVHDGALHTHDIATLREDGCFRILGRRDNVICSGGVKLQAEAIEQRLQSWLDAPFAITKRADEKFGEVVVLITTATDLEMVKAVCVAQLPKYWQPHVFIQVDALPLTATGKVARNALLSLAEKV</sequence>
<dbReference type="InterPro" id="IPR045851">
    <property type="entry name" value="AMP-bd_C_sf"/>
</dbReference>
<dbReference type="AlphaFoldDB" id="A0A1T4R690"/>
<gene>
    <name evidence="2" type="ORF">SAMN02745202_02107</name>
</gene>
<keyword evidence="2" id="KW-0436">Ligase</keyword>
<dbReference type="Gene3D" id="3.30.300.30">
    <property type="match status" value="1"/>
</dbReference>
<dbReference type="PANTHER" id="PTHR43767:SF1">
    <property type="entry name" value="NONRIBOSOMAL PEPTIDE SYNTHASE PES1 (EUROFUNG)-RELATED"/>
    <property type="match status" value="1"/>
</dbReference>
<dbReference type="GO" id="GO:0016878">
    <property type="term" value="F:acid-thiol ligase activity"/>
    <property type="evidence" value="ECO:0007669"/>
    <property type="project" value="UniProtKB-ARBA"/>
</dbReference>
<accession>A0A1T4R690</accession>
<feature type="domain" description="AMP-dependent synthetase/ligase" evidence="1">
    <location>
        <begin position="18"/>
        <end position="194"/>
    </location>
</feature>
<dbReference type="InterPro" id="IPR000873">
    <property type="entry name" value="AMP-dep_synth/lig_dom"/>
</dbReference>
<dbReference type="STRING" id="28136.SAMN02745202_02107"/>
<protein>
    <submittedName>
        <fullName evidence="2">O-succinylbenzoic acid--CoA ligase</fullName>
    </submittedName>
</protein>
<dbReference type="InterPro" id="IPR050237">
    <property type="entry name" value="ATP-dep_AMP-bd_enzyme"/>
</dbReference>
<evidence type="ECO:0000313" key="3">
    <source>
        <dbReference type="Proteomes" id="UP000190065"/>
    </source>
</evidence>
<dbReference type="SUPFAM" id="SSF56801">
    <property type="entry name" value="Acetyl-CoA synthetase-like"/>
    <property type="match status" value="1"/>
</dbReference>
<dbReference type="eggNOG" id="COG0318">
    <property type="taxonomic scope" value="Bacteria"/>
</dbReference>
<evidence type="ECO:0000313" key="2">
    <source>
        <dbReference type="EMBL" id="SKA11564.1"/>
    </source>
</evidence>
<evidence type="ECO:0000259" key="1">
    <source>
        <dbReference type="Pfam" id="PF00501"/>
    </source>
</evidence>
<dbReference type="RefSeq" id="WP_025070740.1">
    <property type="nucleotide sequence ID" value="NZ_FUXK01000028.1"/>
</dbReference>
<name>A0A1T4R690_9BACT</name>
<dbReference type="EMBL" id="FUXK01000028">
    <property type="protein sequence ID" value="SKA11564.1"/>
    <property type="molecule type" value="Genomic_DNA"/>
</dbReference>
<reference evidence="2 3" key="1">
    <citation type="submission" date="2017-02" db="EMBL/GenBank/DDBJ databases">
        <authorList>
            <person name="Peterson S.W."/>
        </authorList>
    </citation>
    <scope>NUCLEOTIDE SEQUENCE [LARGE SCALE GENOMIC DNA]</scope>
    <source>
        <strain evidence="2 3">ATCC 43324</strain>
    </source>
</reference>